<comment type="subcellular location">
    <subcellularLocation>
        <location evidence="1">Nucleus matrix</location>
    </subcellularLocation>
</comment>
<dbReference type="SUPFAM" id="SSF55753">
    <property type="entry name" value="Actin depolymerizing proteins"/>
    <property type="match status" value="1"/>
</dbReference>
<dbReference type="GO" id="GO:0030042">
    <property type="term" value="P:actin filament depolymerization"/>
    <property type="evidence" value="ECO:0007669"/>
    <property type="project" value="InterPro"/>
</dbReference>
<dbReference type="Pfam" id="PF00241">
    <property type="entry name" value="Cofilin_ADF"/>
    <property type="match status" value="1"/>
</dbReference>
<evidence type="ECO:0000313" key="7">
    <source>
        <dbReference type="EMBL" id="KAK6495333.1"/>
    </source>
</evidence>
<evidence type="ECO:0000256" key="5">
    <source>
        <dbReference type="ARBA" id="ARBA00032427"/>
    </source>
</evidence>
<name>A0AAV9VRS7_9PEZI</name>
<dbReference type="SMART" id="SM00102">
    <property type="entry name" value="ADF"/>
    <property type="match status" value="1"/>
</dbReference>
<keyword evidence="8" id="KW-1185">Reference proteome</keyword>
<evidence type="ECO:0000256" key="1">
    <source>
        <dbReference type="ARBA" id="ARBA00004109"/>
    </source>
</evidence>
<comment type="similarity">
    <text evidence="2">Belongs to the actin-binding proteins ADF family.</text>
</comment>
<dbReference type="InterPro" id="IPR017904">
    <property type="entry name" value="ADF/Cofilin"/>
</dbReference>
<dbReference type="InterPro" id="IPR029006">
    <property type="entry name" value="ADF-H/Gelsolin-like_dom_sf"/>
</dbReference>
<dbReference type="EMBL" id="JAVHJL010000013">
    <property type="protein sequence ID" value="KAK6495333.1"/>
    <property type="molecule type" value="Genomic_DNA"/>
</dbReference>
<dbReference type="GO" id="GO:0016363">
    <property type="term" value="C:nuclear matrix"/>
    <property type="evidence" value="ECO:0007669"/>
    <property type="project" value="UniProtKB-SubCell"/>
</dbReference>
<evidence type="ECO:0000256" key="3">
    <source>
        <dbReference type="ARBA" id="ARBA00015630"/>
    </source>
</evidence>
<dbReference type="AlphaFoldDB" id="A0AAV9VRS7"/>
<dbReference type="Gene3D" id="3.40.20.10">
    <property type="entry name" value="Severin"/>
    <property type="match status" value="1"/>
</dbReference>
<evidence type="ECO:0000256" key="4">
    <source>
        <dbReference type="ARBA" id="ARBA00023203"/>
    </source>
</evidence>
<keyword evidence="4" id="KW-0009">Actin-binding</keyword>
<dbReference type="InterPro" id="IPR002108">
    <property type="entry name" value="ADF-H"/>
</dbReference>
<proteinExistence type="inferred from homology"/>
<dbReference type="Proteomes" id="UP001370758">
    <property type="component" value="Unassembled WGS sequence"/>
</dbReference>
<organism evidence="7 8">
    <name type="scientific">Arthrobotrys musiformis</name>
    <dbReference type="NCBI Taxonomy" id="47236"/>
    <lineage>
        <taxon>Eukaryota</taxon>
        <taxon>Fungi</taxon>
        <taxon>Dikarya</taxon>
        <taxon>Ascomycota</taxon>
        <taxon>Pezizomycotina</taxon>
        <taxon>Orbiliomycetes</taxon>
        <taxon>Orbiliales</taxon>
        <taxon>Orbiliaceae</taxon>
        <taxon>Arthrobotrys</taxon>
    </lineage>
</organism>
<dbReference type="PROSITE" id="PS51263">
    <property type="entry name" value="ADF_H"/>
    <property type="match status" value="1"/>
</dbReference>
<dbReference type="PANTHER" id="PTHR11913">
    <property type="entry name" value="COFILIN-RELATED"/>
    <property type="match status" value="1"/>
</dbReference>
<reference evidence="7 8" key="1">
    <citation type="submission" date="2023-08" db="EMBL/GenBank/DDBJ databases">
        <authorList>
            <person name="Palmer J.M."/>
        </authorList>
    </citation>
    <scope>NUCLEOTIDE SEQUENCE [LARGE SCALE GENOMIC DNA]</scope>
    <source>
        <strain evidence="7 8">TWF481</strain>
    </source>
</reference>
<dbReference type="GO" id="GO:0015629">
    <property type="term" value="C:actin cytoskeleton"/>
    <property type="evidence" value="ECO:0007669"/>
    <property type="project" value="InterPro"/>
</dbReference>
<gene>
    <name evidence="7" type="primary">COF1_1</name>
    <name evidence="7" type="ORF">TWF481_003357</name>
</gene>
<sequence>MSQSAFSYAGPPSICNGLSSDALPLFNRLQSEHSPKYIIYTINPTTKIISVLKSSPTRDYAAFLSDLPEKECRFGVYSFGDDQNSTIFVTWVPEGADAKDRELFGKCAVELWREMLGLKPTGRVEVREKSALAEEVVRKRVGL</sequence>
<evidence type="ECO:0000256" key="2">
    <source>
        <dbReference type="ARBA" id="ARBA00006844"/>
    </source>
</evidence>
<protein>
    <recommendedName>
        <fullName evidence="3">Cofilin</fullName>
    </recommendedName>
    <alternativeName>
        <fullName evidence="5">Actin-depolymerizing factor 1</fullName>
    </alternativeName>
</protein>
<evidence type="ECO:0000313" key="8">
    <source>
        <dbReference type="Proteomes" id="UP001370758"/>
    </source>
</evidence>
<dbReference type="GO" id="GO:0003779">
    <property type="term" value="F:actin binding"/>
    <property type="evidence" value="ECO:0007669"/>
    <property type="project" value="UniProtKB-KW"/>
</dbReference>
<accession>A0AAV9VRS7</accession>
<comment type="caution">
    <text evidence="7">The sequence shown here is derived from an EMBL/GenBank/DDBJ whole genome shotgun (WGS) entry which is preliminary data.</text>
</comment>
<evidence type="ECO:0000259" key="6">
    <source>
        <dbReference type="PROSITE" id="PS51263"/>
    </source>
</evidence>
<feature type="domain" description="ADF-H" evidence="6">
    <location>
        <begin position="13"/>
        <end position="142"/>
    </location>
</feature>